<keyword evidence="1" id="KW-0813">Transport</keyword>
<evidence type="ECO:0000256" key="6">
    <source>
        <dbReference type="ARBA" id="ARBA00023014"/>
    </source>
</evidence>
<evidence type="ECO:0000256" key="3">
    <source>
        <dbReference type="ARBA" id="ARBA00022723"/>
    </source>
</evidence>
<evidence type="ECO:0000256" key="4">
    <source>
        <dbReference type="ARBA" id="ARBA00022982"/>
    </source>
</evidence>
<comment type="caution">
    <text evidence="9">The sequence shown here is derived from an EMBL/GenBank/DDBJ whole genome shotgun (WGS) entry which is preliminary data.</text>
</comment>
<dbReference type="PROSITE" id="PS51379">
    <property type="entry name" value="4FE4S_FER_2"/>
    <property type="match status" value="1"/>
</dbReference>
<dbReference type="Proteomes" id="UP000460298">
    <property type="component" value="Unassembled WGS sequence"/>
</dbReference>
<keyword evidence="6" id="KW-0411">Iron-sulfur</keyword>
<dbReference type="SUPFAM" id="SSF54862">
    <property type="entry name" value="4Fe-4S ferredoxins"/>
    <property type="match status" value="1"/>
</dbReference>
<keyword evidence="7" id="KW-0472">Membrane</keyword>
<dbReference type="InterPro" id="IPR032879">
    <property type="entry name" value="FixG_C"/>
</dbReference>
<dbReference type="InterPro" id="IPR014116">
    <property type="entry name" value="Cyt_c_oxidase_cbb3_FixG"/>
</dbReference>
<organism evidence="9 10">
    <name type="scientific">Leptonema illini</name>
    <dbReference type="NCBI Taxonomy" id="183"/>
    <lineage>
        <taxon>Bacteria</taxon>
        <taxon>Pseudomonadati</taxon>
        <taxon>Spirochaetota</taxon>
        <taxon>Spirochaetia</taxon>
        <taxon>Leptospirales</taxon>
        <taxon>Leptospiraceae</taxon>
        <taxon>Leptonema</taxon>
    </lineage>
</organism>
<feature type="transmembrane region" description="Helical" evidence="7">
    <location>
        <begin position="164"/>
        <end position="185"/>
    </location>
</feature>
<keyword evidence="4" id="KW-0249">Electron transport</keyword>
<evidence type="ECO:0000256" key="2">
    <source>
        <dbReference type="ARBA" id="ARBA00022485"/>
    </source>
</evidence>
<keyword evidence="7" id="KW-1133">Transmembrane helix</keyword>
<evidence type="ECO:0000313" key="9">
    <source>
        <dbReference type="EMBL" id="KAB2933494.1"/>
    </source>
</evidence>
<evidence type="ECO:0000256" key="7">
    <source>
        <dbReference type="SAM" id="Phobius"/>
    </source>
</evidence>
<accession>A0A833H2M1</accession>
<dbReference type="GO" id="GO:0046872">
    <property type="term" value="F:metal ion binding"/>
    <property type="evidence" value="ECO:0007669"/>
    <property type="project" value="UniProtKB-KW"/>
</dbReference>
<keyword evidence="7" id="KW-0812">Transmembrane</keyword>
<dbReference type="InterPro" id="IPR051684">
    <property type="entry name" value="Electron_Trans/Redox"/>
</dbReference>
<evidence type="ECO:0000313" key="10">
    <source>
        <dbReference type="Proteomes" id="UP000460298"/>
    </source>
</evidence>
<protein>
    <submittedName>
        <fullName evidence="9">Cytochrome c oxidase accessory protein CcoG</fullName>
    </submittedName>
</protein>
<dbReference type="Pfam" id="PF13746">
    <property type="entry name" value="Fer4_18"/>
    <property type="match status" value="1"/>
</dbReference>
<dbReference type="GO" id="GO:0005886">
    <property type="term" value="C:plasma membrane"/>
    <property type="evidence" value="ECO:0007669"/>
    <property type="project" value="TreeGrafter"/>
</dbReference>
<keyword evidence="5" id="KW-0408">Iron</keyword>
<keyword evidence="2" id="KW-0004">4Fe-4S</keyword>
<dbReference type="EMBL" id="WBUI01000005">
    <property type="protein sequence ID" value="KAB2933494.1"/>
    <property type="molecule type" value="Genomic_DNA"/>
</dbReference>
<proteinExistence type="predicted"/>
<evidence type="ECO:0000256" key="5">
    <source>
        <dbReference type="ARBA" id="ARBA00023004"/>
    </source>
</evidence>
<feature type="transmembrane region" description="Helical" evidence="7">
    <location>
        <begin position="121"/>
        <end position="144"/>
    </location>
</feature>
<feature type="transmembrane region" description="Helical" evidence="7">
    <location>
        <begin position="62"/>
        <end position="83"/>
    </location>
</feature>
<sequence>MVISRPVTGKYRAIKNKINVILFAIFLITPFVRIGGIPLILLDIPARKFFIFGLTIWPQELYFLHVLLLLGGFLLFAVTALFGRIWCGYACPQTLFTEIYDKVARVLTGNRHGKAGASKAVWAWVYFIWAVMSIAFSLVFLGYFKPYEEIIRDIVQGNFLTEGTLVPAPWVIFMIMSVGVAWGNMAYFRENMCRLICPYGRFQTAMLDGHSPIVSYNVNRGEPRREKKTQKVGQHKGDCIDCDLCNLVCPTGIDIREGLQIGCLSCGLCVDACTTVMGKFKKETLIDYRTIEQVTNPEAKIHYLRGRTMVYGVILTILVGVFAFLLVKRVPIYANAVRDKAITSIHVPGTGWQNGYEIHVGNLSHHDIDVRIDPEEGSPYTIIRTDDSLHISAGGYERIRYIVQYPESLGRPVANAMPITFTVTDQADPKVKKVIKSTFTFPY</sequence>
<dbReference type="PANTHER" id="PTHR30176:SF3">
    <property type="entry name" value="FERREDOXIN-TYPE PROTEIN NAPH"/>
    <property type="match status" value="1"/>
</dbReference>
<feature type="domain" description="4Fe-4S ferredoxin-type" evidence="8">
    <location>
        <begin position="230"/>
        <end position="258"/>
    </location>
</feature>
<feature type="transmembrane region" description="Helical" evidence="7">
    <location>
        <begin position="309"/>
        <end position="327"/>
    </location>
</feature>
<dbReference type="InterPro" id="IPR017896">
    <property type="entry name" value="4Fe4S_Fe-S-bd"/>
</dbReference>
<dbReference type="PROSITE" id="PS00198">
    <property type="entry name" value="4FE4S_FER_1"/>
    <property type="match status" value="1"/>
</dbReference>
<dbReference type="InterPro" id="IPR017900">
    <property type="entry name" value="4Fe4S_Fe_S_CS"/>
</dbReference>
<dbReference type="AlphaFoldDB" id="A0A833H2M1"/>
<keyword evidence="3" id="KW-0479">Metal-binding</keyword>
<gene>
    <name evidence="9" type="primary">ccoG</name>
    <name evidence="9" type="ORF">F9K24_06500</name>
</gene>
<feature type="transmembrane region" description="Helical" evidence="7">
    <location>
        <begin position="20"/>
        <end position="42"/>
    </location>
</feature>
<evidence type="ECO:0000256" key="1">
    <source>
        <dbReference type="ARBA" id="ARBA00022448"/>
    </source>
</evidence>
<dbReference type="NCBIfam" id="TIGR02745">
    <property type="entry name" value="ccoG_rdxA_fixG"/>
    <property type="match status" value="1"/>
</dbReference>
<dbReference type="Pfam" id="PF12801">
    <property type="entry name" value="Fer4_5"/>
    <property type="match status" value="1"/>
</dbReference>
<dbReference type="InterPro" id="IPR013783">
    <property type="entry name" value="Ig-like_fold"/>
</dbReference>
<reference evidence="9 10" key="1">
    <citation type="submission" date="2019-10" db="EMBL/GenBank/DDBJ databases">
        <title>Extracellular Electron Transfer in a Candidatus Methanoperedens spp. Enrichment Culture.</title>
        <authorList>
            <person name="Berger S."/>
            <person name="Rangel Shaw D."/>
            <person name="Berben T."/>
            <person name="In 'T Zandt M."/>
            <person name="Frank J."/>
            <person name="Reimann J."/>
            <person name="Jetten M.S.M."/>
            <person name="Welte C.U."/>
        </authorList>
    </citation>
    <scope>NUCLEOTIDE SEQUENCE [LARGE SCALE GENOMIC DNA]</scope>
    <source>
        <strain evidence="9">SB12</strain>
    </source>
</reference>
<name>A0A833H2M1_9LEPT</name>
<dbReference type="GO" id="GO:0051539">
    <property type="term" value="F:4 iron, 4 sulfur cluster binding"/>
    <property type="evidence" value="ECO:0007669"/>
    <property type="project" value="UniProtKB-KW"/>
</dbReference>
<dbReference type="Gene3D" id="2.60.40.10">
    <property type="entry name" value="Immunoglobulins"/>
    <property type="match status" value="1"/>
</dbReference>
<evidence type="ECO:0000259" key="8">
    <source>
        <dbReference type="PROSITE" id="PS51379"/>
    </source>
</evidence>
<dbReference type="Pfam" id="PF11614">
    <property type="entry name" value="FixG_C"/>
    <property type="match status" value="1"/>
</dbReference>
<dbReference type="PANTHER" id="PTHR30176">
    <property type="entry name" value="FERREDOXIN-TYPE PROTEIN NAPH"/>
    <property type="match status" value="1"/>
</dbReference>